<dbReference type="PANTHER" id="PTHR10724">
    <property type="entry name" value="30S RIBOSOMAL PROTEIN S1"/>
    <property type="match status" value="1"/>
</dbReference>
<keyword evidence="3" id="KW-0687">Ribonucleoprotein</keyword>
<evidence type="ECO:0000313" key="5">
    <source>
        <dbReference type="EMBL" id="NDY43759.1"/>
    </source>
</evidence>
<evidence type="ECO:0000259" key="4">
    <source>
        <dbReference type="PROSITE" id="PS50126"/>
    </source>
</evidence>
<keyword evidence="2" id="KW-0689">Ribosomal protein</keyword>
<dbReference type="GO" id="GO:0003729">
    <property type="term" value="F:mRNA binding"/>
    <property type="evidence" value="ECO:0007669"/>
    <property type="project" value="TreeGrafter"/>
</dbReference>
<dbReference type="GO" id="GO:0003735">
    <property type="term" value="F:structural constituent of ribosome"/>
    <property type="evidence" value="ECO:0007669"/>
    <property type="project" value="TreeGrafter"/>
</dbReference>
<feature type="non-terminal residue" evidence="5">
    <location>
        <position position="1"/>
    </location>
</feature>
<dbReference type="GO" id="GO:1990904">
    <property type="term" value="C:ribonucleoprotein complex"/>
    <property type="evidence" value="ECO:0007669"/>
    <property type="project" value="UniProtKB-KW"/>
</dbReference>
<keyword evidence="6" id="KW-1185">Reference proteome</keyword>
<dbReference type="InterPro" id="IPR050437">
    <property type="entry name" value="Ribos_protein_bS1-like"/>
</dbReference>
<dbReference type="EMBL" id="JAAGRR010000385">
    <property type="protein sequence ID" value="NDY43759.1"/>
    <property type="molecule type" value="Genomic_DNA"/>
</dbReference>
<reference evidence="5 6" key="1">
    <citation type="submission" date="2020-02" db="EMBL/GenBank/DDBJ databases">
        <title>Comparative genomics of sulfur disproportionating microorganisms.</title>
        <authorList>
            <person name="Ward L.M."/>
            <person name="Bertran E."/>
            <person name="Johnston D.T."/>
        </authorList>
    </citation>
    <scope>NUCLEOTIDE SEQUENCE [LARGE SCALE GENOMIC DNA]</scope>
    <source>
        <strain evidence="5 6">DSM 100025</strain>
    </source>
</reference>
<proteinExistence type="inferred from homology"/>
<dbReference type="GO" id="GO:0005840">
    <property type="term" value="C:ribosome"/>
    <property type="evidence" value="ECO:0007669"/>
    <property type="project" value="UniProtKB-KW"/>
</dbReference>
<evidence type="ECO:0000313" key="6">
    <source>
        <dbReference type="Proteomes" id="UP000469346"/>
    </source>
</evidence>
<evidence type="ECO:0000256" key="1">
    <source>
        <dbReference type="ARBA" id="ARBA00006767"/>
    </source>
</evidence>
<dbReference type="Gene3D" id="2.40.50.140">
    <property type="entry name" value="Nucleic acid-binding proteins"/>
    <property type="match status" value="1"/>
</dbReference>
<evidence type="ECO:0000256" key="2">
    <source>
        <dbReference type="ARBA" id="ARBA00022980"/>
    </source>
</evidence>
<dbReference type="PANTHER" id="PTHR10724:SF7">
    <property type="entry name" value="SMALL RIBOSOMAL SUBUNIT PROTEIN BS1C"/>
    <property type="match status" value="1"/>
</dbReference>
<dbReference type="PROSITE" id="PS50126">
    <property type="entry name" value="S1"/>
    <property type="match status" value="1"/>
</dbReference>
<dbReference type="RefSeq" id="WP_163300098.1">
    <property type="nucleotide sequence ID" value="NZ_JAAGRR010000385.1"/>
</dbReference>
<accession>A0A6N9TRG7</accession>
<dbReference type="Proteomes" id="UP000469346">
    <property type="component" value="Unassembled WGS sequence"/>
</dbReference>
<protein>
    <submittedName>
        <fullName evidence="5">S1 RNA-binding domain-containing protein</fullName>
    </submittedName>
</protein>
<dbReference type="AlphaFoldDB" id="A0A6N9TRG7"/>
<evidence type="ECO:0000256" key="3">
    <source>
        <dbReference type="ARBA" id="ARBA00023274"/>
    </source>
</evidence>
<sequence length="68" mass="7371">WLRVEEKYPVGTTVEGTVVSLTDYGAFVELEEGVEGLIHVSELGPGKVKTPVGMFEEGQEVTAKVIHV</sequence>
<comment type="similarity">
    <text evidence="1">Belongs to the bacterial ribosomal protein bS1 family.</text>
</comment>
<organism evidence="5 6">
    <name type="scientific">Dissulfurirhabdus thermomarina</name>
    <dbReference type="NCBI Taxonomy" id="1765737"/>
    <lineage>
        <taxon>Bacteria</taxon>
        <taxon>Deltaproteobacteria</taxon>
        <taxon>Dissulfurirhabdaceae</taxon>
        <taxon>Dissulfurirhabdus</taxon>
    </lineage>
</organism>
<dbReference type="SUPFAM" id="SSF50249">
    <property type="entry name" value="Nucleic acid-binding proteins"/>
    <property type="match status" value="1"/>
</dbReference>
<feature type="non-terminal residue" evidence="5">
    <location>
        <position position="68"/>
    </location>
</feature>
<dbReference type="SMART" id="SM00316">
    <property type="entry name" value="S1"/>
    <property type="match status" value="1"/>
</dbReference>
<dbReference type="InterPro" id="IPR012340">
    <property type="entry name" value="NA-bd_OB-fold"/>
</dbReference>
<feature type="domain" description="S1 motif" evidence="4">
    <location>
        <begin position="11"/>
        <end position="68"/>
    </location>
</feature>
<comment type="caution">
    <text evidence="5">The sequence shown here is derived from an EMBL/GenBank/DDBJ whole genome shotgun (WGS) entry which is preliminary data.</text>
</comment>
<dbReference type="InterPro" id="IPR003029">
    <property type="entry name" value="S1_domain"/>
</dbReference>
<dbReference type="GO" id="GO:0006412">
    <property type="term" value="P:translation"/>
    <property type="evidence" value="ECO:0007669"/>
    <property type="project" value="TreeGrafter"/>
</dbReference>
<gene>
    <name evidence="5" type="ORF">G3N55_13065</name>
</gene>
<dbReference type="Pfam" id="PF00575">
    <property type="entry name" value="S1"/>
    <property type="match status" value="1"/>
</dbReference>
<name>A0A6N9TRG7_DISTH</name>